<accession>A0A812UPD6</accession>
<organism evidence="2 3">
    <name type="scientific">Symbiodinium necroappetens</name>
    <dbReference type="NCBI Taxonomy" id="1628268"/>
    <lineage>
        <taxon>Eukaryota</taxon>
        <taxon>Sar</taxon>
        <taxon>Alveolata</taxon>
        <taxon>Dinophyceae</taxon>
        <taxon>Suessiales</taxon>
        <taxon>Symbiodiniaceae</taxon>
        <taxon>Symbiodinium</taxon>
    </lineage>
</organism>
<comment type="caution">
    <text evidence="2">The sequence shown here is derived from an EMBL/GenBank/DDBJ whole genome shotgun (WGS) entry which is preliminary data.</text>
</comment>
<evidence type="ECO:0008006" key="4">
    <source>
        <dbReference type="Google" id="ProtNLM"/>
    </source>
</evidence>
<feature type="compositionally biased region" description="Basic and acidic residues" evidence="1">
    <location>
        <begin position="824"/>
        <end position="833"/>
    </location>
</feature>
<dbReference type="AlphaFoldDB" id="A0A812UPD6"/>
<feature type="non-terminal residue" evidence="2">
    <location>
        <position position="1"/>
    </location>
</feature>
<dbReference type="EMBL" id="CAJNJA010027987">
    <property type="protein sequence ID" value="CAE7590509.1"/>
    <property type="molecule type" value="Genomic_DNA"/>
</dbReference>
<proteinExistence type="predicted"/>
<dbReference type="OrthoDB" id="414163at2759"/>
<keyword evidence="3" id="KW-1185">Reference proteome</keyword>
<name>A0A812UPD6_9DINO</name>
<evidence type="ECO:0000256" key="1">
    <source>
        <dbReference type="SAM" id="MobiDB-lite"/>
    </source>
</evidence>
<evidence type="ECO:0000313" key="2">
    <source>
        <dbReference type="EMBL" id="CAE7590509.1"/>
    </source>
</evidence>
<feature type="region of interest" description="Disordered" evidence="1">
    <location>
        <begin position="817"/>
        <end position="925"/>
    </location>
</feature>
<gene>
    <name evidence="2" type="ORF">SNEC2469_LOCUS17050</name>
</gene>
<dbReference type="Proteomes" id="UP000601435">
    <property type="component" value="Unassembled WGS sequence"/>
</dbReference>
<sequence>RVVRLAKDWWTPTWIIKLDVKKAFDSVSQEDRVAQRHSGGPWEARAWLSLLEARGLNLAIGGAFMDDTYLWSLWGYDKAHLQCALASLERRLRAHGLVINPSKTAVIFSQEEGGGSFTIGGEQVHCLPFGTVITALGSPITFGESVAAIVTEMNHRARKAFHKNSRLLCAPTPLKRRTTLHQGLVRGAALWGGQAWPITDAILRAINSTQLQQIRRGARVALQQSKVLRWSTFQLQHTWELYGDMARSKHGGRDMLLWRNLQWWEAEKNKPKRQRATRAHRYNAFVDPERQLVHIATLEWMQVAQDRQRWATLAAAFVQQYDVPWATGHRRSRTATEAAATQQPDRTLRGTINVLNIHPGRGANPLTAPPELPIAPGVTLHMRALPFGVWAGITMPDRATHGPDYGPQPARSYARARQHIQPTQPLPNAYIGVHTAFTLLPWGDLVAGAPDRWLMVITAVGRHVDTDGAELHPGEAYLLSWDTAAARWQPSSLPRKVAHQYYYDWGRQQGTHPIQQPYPPGETYPLGQWEQMAMNFIPNPANTHRFDARGGGPDHPSFMQRRDIASTQLDSQVGQASHGEGRPVQALPQEVAQMLRWLRELAAWGEERQMPMPLRYELESAIAVFEDGLQKDNSVRAARLRLLDLWHEEDEVNGFNQHQLYEDLRVALQLLREGNSHFHQATAGQGGNLLRHGTVGLQQAIAAVQEAQALTMEGDLDWCSGSWGAAVGVLLEDAEQAVDEAVETNYVHCSDVLALYSGGDEAPQRPQDHQARLEAILGDIRRSLGFLTARQHAQVLNILAMMAMWQTQQGADLVDTQTTDEGDEKNQLAERARSSWQPPLGAEHWLGSLPSSGDNGRDERSTEDEGGPTDADLINAMEEYERRQAEEAAEQAEREATSLFTWRRTEGGTSSHRRRRMHSVFEGAP</sequence>
<reference evidence="2" key="1">
    <citation type="submission" date="2021-02" db="EMBL/GenBank/DDBJ databases">
        <authorList>
            <person name="Dougan E. K."/>
            <person name="Rhodes N."/>
            <person name="Thang M."/>
            <person name="Chan C."/>
        </authorList>
    </citation>
    <scope>NUCLEOTIDE SEQUENCE</scope>
</reference>
<feature type="compositionally biased region" description="Basic and acidic residues" evidence="1">
    <location>
        <begin position="879"/>
        <end position="896"/>
    </location>
</feature>
<evidence type="ECO:0000313" key="3">
    <source>
        <dbReference type="Proteomes" id="UP000601435"/>
    </source>
</evidence>
<protein>
    <recommendedName>
        <fullName evidence="4">Reverse transcriptase domain-containing protein</fullName>
    </recommendedName>
</protein>